<dbReference type="SUPFAM" id="SSF117856">
    <property type="entry name" value="AF0104/ALDC/Ptd012-like"/>
    <property type="match status" value="1"/>
</dbReference>
<evidence type="ECO:0000259" key="1">
    <source>
        <dbReference type="Pfam" id="PF08925"/>
    </source>
</evidence>
<dbReference type="AlphaFoldDB" id="A0A151WZ88"/>
<protein>
    <submittedName>
        <fullName evidence="2">Ester hydrolase C11orf54 like protein</fullName>
    </submittedName>
</protein>
<dbReference type="EMBL" id="KQ982648">
    <property type="protein sequence ID" value="KYQ53210.1"/>
    <property type="molecule type" value="Genomic_DNA"/>
</dbReference>
<dbReference type="InterPro" id="IPR015021">
    <property type="entry name" value="C11orf54_DUF1907"/>
</dbReference>
<accession>A0A151WZ88</accession>
<dbReference type="GO" id="GO:0005634">
    <property type="term" value="C:nucleus"/>
    <property type="evidence" value="ECO:0007669"/>
    <property type="project" value="InterPro"/>
</dbReference>
<dbReference type="Proteomes" id="UP000075809">
    <property type="component" value="Unassembled WGS sequence"/>
</dbReference>
<name>A0A151WZ88_9HYME</name>
<dbReference type="Pfam" id="PF08925">
    <property type="entry name" value="DUF1907"/>
    <property type="match status" value="1"/>
</dbReference>
<evidence type="ECO:0000313" key="2">
    <source>
        <dbReference type="EMBL" id="KYQ53210.1"/>
    </source>
</evidence>
<feature type="domain" description="DUF1907" evidence="1">
    <location>
        <begin position="6"/>
        <end position="116"/>
    </location>
</feature>
<sequence length="125" mass="14283">MSGFKALGGVLRMKNGRVACNVMWDEYEEPMPLFDDFVKQLQCPEIDLESDMVAVGTILNEKPQLLTDQEQRYGLNLYNRSEFHCFSNYEAGGQFISDTTPDTTEYEGYFNVAEQMNLIEDVTSV</sequence>
<proteinExistence type="predicted"/>
<organism evidence="2 3">
    <name type="scientific">Mycetomoellerius zeteki</name>
    <dbReference type="NCBI Taxonomy" id="64791"/>
    <lineage>
        <taxon>Eukaryota</taxon>
        <taxon>Metazoa</taxon>
        <taxon>Ecdysozoa</taxon>
        <taxon>Arthropoda</taxon>
        <taxon>Hexapoda</taxon>
        <taxon>Insecta</taxon>
        <taxon>Pterygota</taxon>
        <taxon>Neoptera</taxon>
        <taxon>Endopterygota</taxon>
        <taxon>Hymenoptera</taxon>
        <taxon>Apocrita</taxon>
        <taxon>Aculeata</taxon>
        <taxon>Formicoidea</taxon>
        <taxon>Formicidae</taxon>
        <taxon>Myrmicinae</taxon>
        <taxon>Mycetomoellerius</taxon>
    </lineage>
</organism>
<evidence type="ECO:0000313" key="3">
    <source>
        <dbReference type="Proteomes" id="UP000075809"/>
    </source>
</evidence>
<gene>
    <name evidence="2" type="ORF">ALC60_07638</name>
</gene>
<keyword evidence="2" id="KW-0378">Hydrolase</keyword>
<keyword evidence="3" id="KW-1185">Reference proteome</keyword>
<reference evidence="2 3" key="1">
    <citation type="submission" date="2015-09" db="EMBL/GenBank/DDBJ databases">
        <title>Trachymyrmex zeteki WGS genome.</title>
        <authorList>
            <person name="Nygaard S."/>
            <person name="Hu H."/>
            <person name="Boomsma J."/>
            <person name="Zhang G."/>
        </authorList>
    </citation>
    <scope>NUCLEOTIDE SEQUENCE [LARGE SCALE GENOMIC DNA]</scope>
    <source>
        <strain evidence="2">Tzet28-1</strain>
        <tissue evidence="2">Whole body</tissue>
    </source>
</reference>
<dbReference type="GO" id="GO:0016787">
    <property type="term" value="F:hydrolase activity"/>
    <property type="evidence" value="ECO:0007669"/>
    <property type="project" value="UniProtKB-KW"/>
</dbReference>